<organism evidence="5 6">
    <name type="scientific">Permianibacter aggregans</name>
    <dbReference type="NCBI Taxonomy" id="1510150"/>
    <lineage>
        <taxon>Bacteria</taxon>
        <taxon>Pseudomonadati</taxon>
        <taxon>Pseudomonadota</taxon>
        <taxon>Gammaproteobacteria</taxon>
        <taxon>Pseudomonadales</taxon>
        <taxon>Pseudomonadaceae</taxon>
        <taxon>Permianibacter</taxon>
    </lineage>
</organism>
<name>A0A4R6UTF4_9GAMM</name>
<gene>
    <name evidence="5" type="ORF">EV696_102212</name>
</gene>
<feature type="region of interest" description="Disordered" evidence="3">
    <location>
        <begin position="60"/>
        <end position="83"/>
    </location>
</feature>
<dbReference type="Proteomes" id="UP000295375">
    <property type="component" value="Unassembled WGS sequence"/>
</dbReference>
<evidence type="ECO:0000256" key="4">
    <source>
        <dbReference type="SAM" id="SignalP"/>
    </source>
</evidence>
<comment type="similarity">
    <text evidence="2">Belongs to the skp family.</text>
</comment>
<dbReference type="PANTHER" id="PTHR35089">
    <property type="entry name" value="CHAPERONE PROTEIN SKP"/>
    <property type="match status" value="1"/>
</dbReference>
<dbReference type="InterPro" id="IPR005632">
    <property type="entry name" value="Chaperone_Skp"/>
</dbReference>
<dbReference type="AlphaFoldDB" id="A0A4R6UTF4"/>
<feature type="signal peptide" evidence="4">
    <location>
        <begin position="1"/>
        <end position="19"/>
    </location>
</feature>
<evidence type="ECO:0000313" key="6">
    <source>
        <dbReference type="Proteomes" id="UP000295375"/>
    </source>
</evidence>
<feature type="chain" id="PRO_5020901565" evidence="4">
    <location>
        <begin position="20"/>
        <end position="169"/>
    </location>
</feature>
<dbReference type="GO" id="GO:0050821">
    <property type="term" value="P:protein stabilization"/>
    <property type="evidence" value="ECO:0007669"/>
    <property type="project" value="TreeGrafter"/>
</dbReference>
<evidence type="ECO:0000256" key="1">
    <source>
        <dbReference type="ARBA" id="ARBA00022729"/>
    </source>
</evidence>
<proteinExistence type="inferred from homology"/>
<dbReference type="RefSeq" id="WP_133587768.1">
    <property type="nucleotide sequence ID" value="NZ_CP037953.1"/>
</dbReference>
<dbReference type="Pfam" id="PF03938">
    <property type="entry name" value="OmpH"/>
    <property type="match status" value="1"/>
</dbReference>
<evidence type="ECO:0000313" key="5">
    <source>
        <dbReference type="EMBL" id="TDQ50530.1"/>
    </source>
</evidence>
<dbReference type="GO" id="GO:0051082">
    <property type="term" value="F:unfolded protein binding"/>
    <property type="evidence" value="ECO:0007669"/>
    <property type="project" value="InterPro"/>
</dbReference>
<reference evidence="5 6" key="1">
    <citation type="submission" date="2019-03" db="EMBL/GenBank/DDBJ databases">
        <title>Genomic Encyclopedia of Type Strains, Phase IV (KMG-IV): sequencing the most valuable type-strain genomes for metagenomic binning, comparative biology and taxonomic classification.</title>
        <authorList>
            <person name="Goeker M."/>
        </authorList>
    </citation>
    <scope>NUCLEOTIDE SEQUENCE [LARGE SCALE GENOMIC DNA]</scope>
    <source>
        <strain evidence="5 6">DSM 103792</strain>
    </source>
</reference>
<feature type="compositionally biased region" description="Basic and acidic residues" evidence="3">
    <location>
        <begin position="60"/>
        <end position="72"/>
    </location>
</feature>
<comment type="caution">
    <text evidence="5">The sequence shown here is derived from an EMBL/GenBank/DDBJ whole genome shotgun (WGS) entry which is preliminary data.</text>
</comment>
<evidence type="ECO:0000256" key="2">
    <source>
        <dbReference type="PIRNR" id="PIRNR002094"/>
    </source>
</evidence>
<keyword evidence="1 4" id="KW-0732">Signal</keyword>
<dbReference type="SMART" id="SM00935">
    <property type="entry name" value="OmpH"/>
    <property type="match status" value="1"/>
</dbReference>
<sequence length="169" mass="18862">MKKFALFAAVLMMAGTAFAEAKIGVISFREVLAKAPQREAISEKLRKEFQDRIDGLKKMETDVRGQQEKLQRDGATMSAQQQTEAKRNIEKIIADAQLKEKALKEDLQRREAEEMRALETQIMQAVSLIASRDGYSLVVSKETTPYFQPAMDITNQVVAAISPQGGAKK</sequence>
<evidence type="ECO:0000256" key="3">
    <source>
        <dbReference type="SAM" id="MobiDB-lite"/>
    </source>
</evidence>
<dbReference type="PIRSF" id="PIRSF002094">
    <property type="entry name" value="OMP26_Skp"/>
    <property type="match status" value="1"/>
</dbReference>
<dbReference type="InterPro" id="IPR024930">
    <property type="entry name" value="Skp_dom_sf"/>
</dbReference>
<dbReference type="EMBL" id="SNYM01000002">
    <property type="protein sequence ID" value="TDQ50530.1"/>
    <property type="molecule type" value="Genomic_DNA"/>
</dbReference>
<dbReference type="GO" id="GO:0005829">
    <property type="term" value="C:cytosol"/>
    <property type="evidence" value="ECO:0007669"/>
    <property type="project" value="TreeGrafter"/>
</dbReference>
<dbReference type="OrthoDB" id="5624238at2"/>
<keyword evidence="6" id="KW-1185">Reference proteome</keyword>
<protein>
    <submittedName>
        <fullName evidence="5">Periplasmic chaperone for outer membrane proteins Skp</fullName>
    </submittedName>
</protein>
<dbReference type="Gene3D" id="3.30.910.20">
    <property type="entry name" value="Skp domain"/>
    <property type="match status" value="1"/>
</dbReference>
<accession>A0A4R6UTF4</accession>
<dbReference type="PANTHER" id="PTHR35089:SF1">
    <property type="entry name" value="CHAPERONE PROTEIN SKP"/>
    <property type="match status" value="1"/>
</dbReference>
<dbReference type="SUPFAM" id="SSF111384">
    <property type="entry name" value="OmpH-like"/>
    <property type="match status" value="1"/>
</dbReference>